<dbReference type="RefSeq" id="WP_017375549.1">
    <property type="nucleotide sequence ID" value="NZ_CP012508.1"/>
</dbReference>
<dbReference type="EMBL" id="CP012508">
    <property type="protein sequence ID" value="ALB22520.1"/>
    <property type="molecule type" value="Genomic_DNA"/>
</dbReference>
<name>A0AAC8VHD8_PISSA</name>
<protein>
    <submittedName>
        <fullName evidence="1">Uncharacterized protein</fullName>
    </submittedName>
</protein>
<dbReference type="AlphaFoldDB" id="A0AAC8VHD8"/>
<evidence type="ECO:0000313" key="1">
    <source>
        <dbReference type="EMBL" id="ALB22520.1"/>
    </source>
</evidence>
<reference evidence="1 2" key="1">
    <citation type="journal article" date="2014" name="Genome Announc.">
        <title>Comparative Genome Analysis of Two Isolates of the Fish Pathogen Piscirickettsia salmonis from Different Hosts Reveals Major Differences in Virulence-Associated Secretion Systems.</title>
        <authorList>
            <person name="Bohle H."/>
            <person name="Henriquez P."/>
            <person name="Grothusen H."/>
            <person name="Navas E."/>
            <person name="Sandoval A."/>
            <person name="Bustamante F."/>
            <person name="Bustos P."/>
            <person name="Mancilla M."/>
        </authorList>
    </citation>
    <scope>NUCLEOTIDE SEQUENCE [LARGE SCALE GENOMIC DNA]</scope>
    <source>
        <strain evidence="2">B1-32597</strain>
    </source>
</reference>
<gene>
    <name evidence="1" type="ORF">KU39_1338</name>
</gene>
<evidence type="ECO:0000313" key="2">
    <source>
        <dbReference type="Proteomes" id="UP000029558"/>
    </source>
</evidence>
<dbReference type="Proteomes" id="UP000029558">
    <property type="component" value="Chromosome"/>
</dbReference>
<sequence>MPLDLYLSQINKKAAKRAIESSQATLQLFQVTTKSSNEALKSSKAAITAAQTALKSSESAMSLALAASDLLHNILSLVEPLKTSQFLEPDQVDLATFF</sequence>
<organism evidence="1 2">
    <name type="scientific">Piscirickettsia salmonis</name>
    <dbReference type="NCBI Taxonomy" id="1238"/>
    <lineage>
        <taxon>Bacteria</taxon>
        <taxon>Pseudomonadati</taxon>
        <taxon>Pseudomonadota</taxon>
        <taxon>Gammaproteobacteria</taxon>
        <taxon>Thiotrichales</taxon>
        <taxon>Piscirickettsiaceae</taxon>
        <taxon>Piscirickettsia</taxon>
    </lineage>
</organism>
<proteinExistence type="predicted"/>
<accession>A0AAC8VHD8</accession>